<evidence type="ECO:0000256" key="2">
    <source>
        <dbReference type="SAM" id="MobiDB-lite"/>
    </source>
</evidence>
<dbReference type="Proteomes" id="UP001230188">
    <property type="component" value="Unassembled WGS sequence"/>
</dbReference>
<dbReference type="AlphaFoldDB" id="A0AAD7UE61"/>
<gene>
    <name evidence="4" type="ORF">CTAYLR_008334</name>
</gene>
<dbReference type="SUPFAM" id="SSF48371">
    <property type="entry name" value="ARM repeat"/>
    <property type="match status" value="1"/>
</dbReference>
<dbReference type="InterPro" id="IPR019451">
    <property type="entry name" value="Rtp1_C1"/>
</dbReference>
<comment type="similarity">
    <text evidence="1">Belongs to the Tango6 family.</text>
</comment>
<protein>
    <recommendedName>
        <fullName evidence="3">RNA polymerase II assembly factor Rtp1 C-terminal domain-containing protein</fullName>
    </recommendedName>
</protein>
<accession>A0AAD7UE61</accession>
<dbReference type="EMBL" id="JAQMWT010000377">
    <property type="protein sequence ID" value="KAJ8602549.1"/>
    <property type="molecule type" value="Genomic_DNA"/>
</dbReference>
<feature type="region of interest" description="Disordered" evidence="2">
    <location>
        <begin position="61"/>
        <end position="80"/>
    </location>
</feature>
<dbReference type="PANTHER" id="PTHR20959">
    <property type="entry name" value="TRANSPORT AND GOLGI ORGANIZATION PROTEIN 6 FAMILY MEMBER"/>
    <property type="match status" value="1"/>
</dbReference>
<dbReference type="InterPro" id="IPR016024">
    <property type="entry name" value="ARM-type_fold"/>
</dbReference>
<evidence type="ECO:0000256" key="1">
    <source>
        <dbReference type="ARBA" id="ARBA00005724"/>
    </source>
</evidence>
<sequence>MAERELRAAGRRLVQAVEAERSRWATKASAAAWAAASDVWSDVVGLLSRVDDVVAALERAGAEDAARPPPAPRHRDKGPPAPCELVSLAELSAVHGALELVALWGACGVVEKGLRSIGQGRETSRAARVPIPAAKREPAGPTDKKKRLEAMFGVLFRTIERPALTPVSARFVGDALATALELDRFDGAGRARKLVTRVPGAVAARAVRELLGGAVIPGEEKVARPPTWSSKACGGLLATIARENLASIMQEFAGEDEVKGSGSDAPAVERNLATALASVDPEDDVGYARDVSPQLAFEIARGDDDSNSARGRIATLALARLATRNPDVVVAACAGSLFSWSPPGDQRRLEADRAIFSAIAAKAEFAGPFLVHPRVLASLLGLAHFCASSSRSADLESIGACLASLARSDSARFADVFDATAFAKDREERPRFGPGGEGGVELRGTAVERDPIGTTVAPILAATREPAAVGALFARLLRAHFSGDVDPERLAVLVKVAELLDAGAIETSGTAVLETLGVVLDARAEAAAREARLVIVREKDDDDDFVLEQVALGSLLAILELGAPERCEADEKALRALLPALEALSAPGRAETAGLASECRALVLTRGAARLRRQDTTTAKPSTWLEALDAARSDLAQHGSPALRACGVVSLTKFARAATRRREKNTRDVALPRPDEWQPLAAALVEALADDESYVFLAAAHSLAALADANPKAVVPFLCDAHETGKVGDARLGEPAIARLGEALACTIKRRGDAAPSYAPKLARALVRGARPDAPDPSPRARCARFSNLAELAHLARHAVAPFAEDLLDLITMTLDLEEKDGRESDRGFSTRRAAAFLARKLLSGSGSQCIDAAPRPTARMCRRLKALVDDDADDQNARHHAAFALEALETVLDAKIKGPDKNKKITARDVLPLARDDWLVSGGGGGLSIHDASVQDILRKTDPRSS</sequence>
<keyword evidence="5" id="KW-1185">Reference proteome</keyword>
<dbReference type="Gene3D" id="1.25.10.10">
    <property type="entry name" value="Leucine-rich Repeat Variant"/>
    <property type="match status" value="1"/>
</dbReference>
<dbReference type="Pfam" id="PF10363">
    <property type="entry name" value="RTP1_C1"/>
    <property type="match status" value="1"/>
</dbReference>
<evidence type="ECO:0000313" key="5">
    <source>
        <dbReference type="Proteomes" id="UP001230188"/>
    </source>
</evidence>
<organism evidence="4 5">
    <name type="scientific">Chrysophaeum taylorii</name>
    <dbReference type="NCBI Taxonomy" id="2483200"/>
    <lineage>
        <taxon>Eukaryota</taxon>
        <taxon>Sar</taxon>
        <taxon>Stramenopiles</taxon>
        <taxon>Ochrophyta</taxon>
        <taxon>Pelagophyceae</taxon>
        <taxon>Pelagomonadales</taxon>
        <taxon>Pelagomonadaceae</taxon>
        <taxon>Chrysophaeum</taxon>
    </lineage>
</organism>
<evidence type="ECO:0000313" key="4">
    <source>
        <dbReference type="EMBL" id="KAJ8602549.1"/>
    </source>
</evidence>
<proteinExistence type="inferred from homology"/>
<feature type="domain" description="RNA polymerase II assembly factor Rtp1 C-terminal" evidence="3">
    <location>
        <begin position="637"/>
        <end position="753"/>
    </location>
</feature>
<dbReference type="InterPro" id="IPR011989">
    <property type="entry name" value="ARM-like"/>
</dbReference>
<name>A0AAD7UE61_9STRA</name>
<dbReference type="InterPro" id="IPR039600">
    <property type="entry name" value="TANGO6/Rtp1"/>
</dbReference>
<comment type="caution">
    <text evidence="4">The sequence shown here is derived from an EMBL/GenBank/DDBJ whole genome shotgun (WGS) entry which is preliminary data.</text>
</comment>
<evidence type="ECO:0000259" key="3">
    <source>
        <dbReference type="Pfam" id="PF10363"/>
    </source>
</evidence>
<reference evidence="4" key="1">
    <citation type="submission" date="2023-01" db="EMBL/GenBank/DDBJ databases">
        <title>Metagenome sequencing of chrysophaentin producing Chrysophaeum taylorii.</title>
        <authorList>
            <person name="Davison J."/>
            <person name="Bewley C."/>
        </authorList>
    </citation>
    <scope>NUCLEOTIDE SEQUENCE</scope>
    <source>
        <strain evidence="4">NIES-1699</strain>
    </source>
</reference>
<dbReference type="PANTHER" id="PTHR20959:SF1">
    <property type="entry name" value="TRANSPORT AND GOLGI ORGANIZATION PROTEIN 6 HOMOLOG"/>
    <property type="match status" value="1"/>
</dbReference>
<dbReference type="GO" id="GO:0009306">
    <property type="term" value="P:protein secretion"/>
    <property type="evidence" value="ECO:0007669"/>
    <property type="project" value="TreeGrafter"/>
</dbReference>